<reference evidence="1" key="1">
    <citation type="submission" date="2023-10" db="EMBL/GenBank/DDBJ databases">
        <authorList>
            <person name="Chen Y."/>
            <person name="Shah S."/>
            <person name="Dougan E. K."/>
            <person name="Thang M."/>
            <person name="Chan C."/>
        </authorList>
    </citation>
    <scope>NUCLEOTIDE SEQUENCE [LARGE SCALE GENOMIC DNA]</scope>
</reference>
<gene>
    <name evidence="1" type="ORF">PCOR1329_LOCUS28813</name>
</gene>
<accession>A0ABN9SFI4</accession>
<sequence length="272" mass="30845">MKMPRNMQLSRAGMCGRLQVPTRFPAVWQVVCGKLDSVLIWHWQQKASQDMFIDQRIWAQTHHHAVKAFIAEADFDKSHDCADAEEHCPGPALHRALQSSLGQAMFYDEAKQLQINAFIERCHQRAGDLVHSGFTDENIEGYRAAADVDIAELVRSGHKMYRRGKAEERIILLLNAPVEVYPRSLNDIKGWIIRALACSLAVSNSQLPRLPWERVSWGDEALPQLGATEKVPDNLIFHARNSRDLMGRIAGEWGPGRTLAKMQEDMNNQKDI</sequence>
<proteinExistence type="predicted"/>
<evidence type="ECO:0000313" key="1">
    <source>
        <dbReference type="EMBL" id="CAK0830092.1"/>
    </source>
</evidence>
<dbReference type="Proteomes" id="UP001189429">
    <property type="component" value="Unassembled WGS sequence"/>
</dbReference>
<evidence type="ECO:0000313" key="2">
    <source>
        <dbReference type="Proteomes" id="UP001189429"/>
    </source>
</evidence>
<name>A0ABN9SFI4_9DINO</name>
<comment type="caution">
    <text evidence="1">The sequence shown here is derived from an EMBL/GenBank/DDBJ whole genome shotgun (WGS) entry which is preliminary data.</text>
</comment>
<dbReference type="EMBL" id="CAUYUJ010010713">
    <property type="protein sequence ID" value="CAK0830092.1"/>
    <property type="molecule type" value="Genomic_DNA"/>
</dbReference>
<organism evidence="1 2">
    <name type="scientific">Prorocentrum cordatum</name>
    <dbReference type="NCBI Taxonomy" id="2364126"/>
    <lineage>
        <taxon>Eukaryota</taxon>
        <taxon>Sar</taxon>
        <taxon>Alveolata</taxon>
        <taxon>Dinophyceae</taxon>
        <taxon>Prorocentrales</taxon>
        <taxon>Prorocentraceae</taxon>
        <taxon>Prorocentrum</taxon>
    </lineage>
</organism>
<protein>
    <submittedName>
        <fullName evidence="1">Uncharacterized protein</fullName>
    </submittedName>
</protein>
<keyword evidence="2" id="KW-1185">Reference proteome</keyword>